<evidence type="ECO:0000313" key="2">
    <source>
        <dbReference type="Proteomes" id="UP001380953"/>
    </source>
</evidence>
<comment type="caution">
    <text evidence="1">The sequence shown here is derived from an EMBL/GenBank/DDBJ whole genome shotgun (WGS) entry which is preliminary data.</text>
</comment>
<name>A0ACC6PA53_9BACL</name>
<organism evidence="1 2">
    <name type="scientific">Saccharibacillus sacchari</name>
    <dbReference type="NCBI Taxonomy" id="456493"/>
    <lineage>
        <taxon>Bacteria</taxon>
        <taxon>Bacillati</taxon>
        <taxon>Bacillota</taxon>
        <taxon>Bacilli</taxon>
        <taxon>Bacillales</taxon>
        <taxon>Paenibacillaceae</taxon>
        <taxon>Saccharibacillus</taxon>
    </lineage>
</organism>
<dbReference type="Proteomes" id="UP001380953">
    <property type="component" value="Unassembled WGS sequence"/>
</dbReference>
<keyword evidence="2" id="KW-1185">Reference proteome</keyword>
<protein>
    <submittedName>
        <fullName evidence="1">Uncharacterized protein</fullName>
    </submittedName>
</protein>
<dbReference type="EMBL" id="JBBKAR010000026">
    <property type="protein sequence ID" value="MEJ8303825.1"/>
    <property type="molecule type" value="Genomic_DNA"/>
</dbReference>
<proteinExistence type="predicted"/>
<sequence length="40" mass="4747">MNRKQIDYSWLDKFFWQESTIGGHDSSQSLGVYKTMYNKG</sequence>
<evidence type="ECO:0000313" key="1">
    <source>
        <dbReference type="EMBL" id="MEJ8303825.1"/>
    </source>
</evidence>
<gene>
    <name evidence="1" type="ORF">WKI47_07905</name>
</gene>
<accession>A0ACC6PA53</accession>
<reference evidence="1" key="1">
    <citation type="submission" date="2024-03" db="EMBL/GenBank/DDBJ databases">
        <title>Whole genome sequecning of epiphytes from Marcgravia umbellata leaves.</title>
        <authorList>
            <person name="Kumar G."/>
            <person name="Savka M.A."/>
        </authorList>
    </citation>
    <scope>NUCLEOTIDE SEQUENCE</scope>
    <source>
        <strain evidence="1">RIT_BL5</strain>
    </source>
</reference>